<accession>A0A1N6M5Q8</accession>
<proteinExistence type="predicted"/>
<dbReference type="RefSeq" id="WP_074373306.1">
    <property type="nucleotide sequence ID" value="NZ_AP024907.1"/>
</dbReference>
<sequence length="200" mass="22699">MANSISAQGTEAWLDVLQQLMPQGVAWNKDTDSHQTNLLRALAKAFASTDTLCDSIALEMIPAQANIMLDDYEAYLGLPDCASQGETFIERRNAVTTKDRIRGGLATWQIEALAKDLGFTIKVEEIWPHHCLRSCSYPLYAQRYRHVLKITVTEMPRVRFTCLDYITMPLISNDARVLECTLNKYKMGGKYYDYIYKGDA</sequence>
<reference evidence="1 2" key="1">
    <citation type="submission" date="2016-12" db="EMBL/GenBank/DDBJ databases">
        <authorList>
            <person name="Song W.-J."/>
            <person name="Kurnit D.M."/>
        </authorList>
    </citation>
    <scope>NUCLEOTIDE SEQUENCE [LARGE SCALE GENOMIC DNA]</scope>
    <source>
        <strain evidence="1 2">CECT 9026</strain>
    </source>
</reference>
<gene>
    <name evidence="1" type="ORF">VSP9026_02511</name>
</gene>
<dbReference type="AlphaFoldDB" id="A0A1N6M5Q8"/>
<organism evidence="1 2">
    <name type="scientific">Vibrio spartinae</name>
    <dbReference type="NCBI Taxonomy" id="1918945"/>
    <lineage>
        <taxon>Bacteria</taxon>
        <taxon>Pseudomonadati</taxon>
        <taxon>Pseudomonadota</taxon>
        <taxon>Gammaproteobacteria</taxon>
        <taxon>Vibrionales</taxon>
        <taxon>Vibrionaceae</taxon>
        <taxon>Vibrio</taxon>
    </lineage>
</organism>
<dbReference type="OrthoDB" id="6592844at2"/>
<dbReference type="Proteomes" id="UP000184774">
    <property type="component" value="Unassembled WGS sequence"/>
</dbReference>
<evidence type="ECO:0000313" key="2">
    <source>
        <dbReference type="Proteomes" id="UP000184774"/>
    </source>
</evidence>
<name>A0A1N6M5Q8_9VIBR</name>
<dbReference type="EMBL" id="FSSB01000016">
    <property type="protein sequence ID" value="SIO94781.1"/>
    <property type="molecule type" value="Genomic_DNA"/>
</dbReference>
<evidence type="ECO:0000313" key="1">
    <source>
        <dbReference type="EMBL" id="SIO94781.1"/>
    </source>
</evidence>
<evidence type="ECO:0008006" key="3">
    <source>
        <dbReference type="Google" id="ProtNLM"/>
    </source>
</evidence>
<dbReference type="InterPro" id="IPR018755">
    <property type="entry name" value="Phage_Mu_Gp48"/>
</dbReference>
<dbReference type="Pfam" id="PF10076">
    <property type="entry name" value="Phage_Mu_Gp48"/>
    <property type="match status" value="1"/>
</dbReference>
<protein>
    <recommendedName>
        <fullName evidence="3">DUF2313 domain-containing protein</fullName>
    </recommendedName>
</protein>